<dbReference type="GO" id="GO:0015074">
    <property type="term" value="P:DNA integration"/>
    <property type="evidence" value="ECO:0007669"/>
    <property type="project" value="InterPro"/>
</dbReference>
<evidence type="ECO:0000259" key="9">
    <source>
        <dbReference type="PROSITE" id="PS50878"/>
    </source>
</evidence>
<evidence type="ECO:0000256" key="7">
    <source>
        <dbReference type="ARBA" id="ARBA00022918"/>
    </source>
</evidence>
<dbReference type="CDD" id="cd01647">
    <property type="entry name" value="RT_LTR"/>
    <property type="match status" value="1"/>
</dbReference>
<dbReference type="PROSITE" id="PS50994">
    <property type="entry name" value="INTEGRASE"/>
    <property type="match status" value="1"/>
</dbReference>
<evidence type="ECO:0000256" key="2">
    <source>
        <dbReference type="ARBA" id="ARBA00022679"/>
    </source>
</evidence>
<dbReference type="Gene3D" id="1.10.340.70">
    <property type="match status" value="1"/>
</dbReference>
<dbReference type="Gene3D" id="3.30.420.10">
    <property type="entry name" value="Ribonuclease H-like superfamily/Ribonuclease H"/>
    <property type="match status" value="1"/>
</dbReference>
<dbReference type="InterPro" id="IPR041588">
    <property type="entry name" value="Integrase_H2C2"/>
</dbReference>
<dbReference type="InterPro" id="IPR000477">
    <property type="entry name" value="RT_dom"/>
</dbReference>
<proteinExistence type="predicted"/>
<dbReference type="GO" id="GO:0003964">
    <property type="term" value="F:RNA-directed DNA polymerase activity"/>
    <property type="evidence" value="ECO:0007669"/>
    <property type="project" value="UniProtKB-KW"/>
</dbReference>
<dbReference type="SUPFAM" id="SSF50630">
    <property type="entry name" value="Acid proteases"/>
    <property type="match status" value="1"/>
</dbReference>
<feature type="domain" description="Reverse transcriptase" evidence="9">
    <location>
        <begin position="457"/>
        <end position="634"/>
    </location>
</feature>
<keyword evidence="11" id="KW-1185">Reference proteome</keyword>
<evidence type="ECO:0000259" key="10">
    <source>
        <dbReference type="PROSITE" id="PS50994"/>
    </source>
</evidence>
<dbReference type="GO" id="GO:0008270">
    <property type="term" value="F:zinc ion binding"/>
    <property type="evidence" value="ECO:0007669"/>
    <property type="project" value="InterPro"/>
</dbReference>
<dbReference type="FunFam" id="3.10.20.370:FF:000001">
    <property type="entry name" value="Retrovirus-related Pol polyprotein from transposon 17.6-like protein"/>
    <property type="match status" value="1"/>
</dbReference>
<gene>
    <name evidence="12" type="primary">LOC113501313</name>
</gene>
<dbReference type="FunFam" id="3.30.70.270:FF:000020">
    <property type="entry name" value="Transposon Tf2-6 polyprotein-like Protein"/>
    <property type="match status" value="1"/>
</dbReference>
<evidence type="ECO:0000256" key="4">
    <source>
        <dbReference type="ARBA" id="ARBA00022722"/>
    </source>
</evidence>
<keyword evidence="2" id="KW-0808">Transferase</keyword>
<dbReference type="InterPro" id="IPR012337">
    <property type="entry name" value="RNaseH-like_sf"/>
</dbReference>
<dbReference type="InterPro" id="IPR043128">
    <property type="entry name" value="Rev_trsase/Diguanyl_cyclase"/>
</dbReference>
<dbReference type="InterPro" id="IPR001584">
    <property type="entry name" value="Integrase_cat-core"/>
</dbReference>
<dbReference type="InParanoid" id="A0A7E5WDH3"/>
<dbReference type="InterPro" id="IPR041373">
    <property type="entry name" value="RT_RNaseH"/>
</dbReference>
<dbReference type="Gene3D" id="3.30.70.270">
    <property type="match status" value="2"/>
</dbReference>
<dbReference type="Pfam" id="PF00665">
    <property type="entry name" value="rve"/>
    <property type="match status" value="1"/>
</dbReference>
<dbReference type="PROSITE" id="PS50878">
    <property type="entry name" value="RT_POL"/>
    <property type="match status" value="1"/>
</dbReference>
<dbReference type="InterPro" id="IPR021109">
    <property type="entry name" value="Peptidase_aspartic_dom_sf"/>
</dbReference>
<dbReference type="Pfam" id="PF17917">
    <property type="entry name" value="RT_RNaseH"/>
    <property type="match status" value="1"/>
</dbReference>
<dbReference type="SUPFAM" id="SSF56672">
    <property type="entry name" value="DNA/RNA polymerases"/>
    <property type="match status" value="1"/>
</dbReference>
<dbReference type="InterPro" id="IPR050951">
    <property type="entry name" value="Retrovirus_Pol_polyprotein"/>
</dbReference>
<organism evidence="11 12">
    <name type="scientific">Trichoplusia ni</name>
    <name type="common">Cabbage looper</name>
    <dbReference type="NCBI Taxonomy" id="7111"/>
    <lineage>
        <taxon>Eukaryota</taxon>
        <taxon>Metazoa</taxon>
        <taxon>Ecdysozoa</taxon>
        <taxon>Arthropoda</taxon>
        <taxon>Hexapoda</taxon>
        <taxon>Insecta</taxon>
        <taxon>Pterygota</taxon>
        <taxon>Neoptera</taxon>
        <taxon>Endopterygota</taxon>
        <taxon>Lepidoptera</taxon>
        <taxon>Glossata</taxon>
        <taxon>Ditrysia</taxon>
        <taxon>Noctuoidea</taxon>
        <taxon>Noctuidae</taxon>
        <taxon>Plusiinae</taxon>
        <taxon>Trichoplusia</taxon>
    </lineage>
</organism>
<evidence type="ECO:0000256" key="1">
    <source>
        <dbReference type="ARBA" id="ARBA00012493"/>
    </source>
</evidence>
<keyword evidence="4" id="KW-0540">Nuclease</keyword>
<evidence type="ECO:0000313" key="11">
    <source>
        <dbReference type="Proteomes" id="UP000322000"/>
    </source>
</evidence>
<keyword evidence="6" id="KW-0378">Hydrolase</keyword>
<evidence type="ECO:0000256" key="5">
    <source>
        <dbReference type="ARBA" id="ARBA00022759"/>
    </source>
</evidence>
<dbReference type="InterPro" id="IPR001878">
    <property type="entry name" value="Znf_CCHC"/>
</dbReference>
<dbReference type="Gene3D" id="4.10.60.10">
    <property type="entry name" value="Zinc finger, CCHC-type"/>
    <property type="match status" value="1"/>
</dbReference>
<dbReference type="RefSeq" id="XP_026738231.1">
    <property type="nucleotide sequence ID" value="XM_026882430.1"/>
</dbReference>
<feature type="region of interest" description="Disordered" evidence="8">
    <location>
        <begin position="247"/>
        <end position="281"/>
    </location>
</feature>
<dbReference type="InterPro" id="IPR043502">
    <property type="entry name" value="DNA/RNA_pol_sf"/>
</dbReference>
<dbReference type="OrthoDB" id="10068564at2759"/>
<keyword evidence="5" id="KW-0255">Endonuclease</keyword>
<evidence type="ECO:0000256" key="6">
    <source>
        <dbReference type="ARBA" id="ARBA00022801"/>
    </source>
</evidence>
<evidence type="ECO:0000256" key="3">
    <source>
        <dbReference type="ARBA" id="ARBA00022695"/>
    </source>
</evidence>
<protein>
    <recommendedName>
        <fullName evidence="1">RNA-directed DNA polymerase</fullName>
        <ecNumber evidence="1">2.7.7.49</ecNumber>
    </recommendedName>
</protein>
<dbReference type="PANTHER" id="PTHR37984:SF11">
    <property type="entry name" value="INTEGRASE CATALYTIC DOMAIN-CONTAINING PROTEIN"/>
    <property type="match status" value="1"/>
</dbReference>
<evidence type="ECO:0000313" key="12">
    <source>
        <dbReference type="RefSeq" id="XP_026738231.1"/>
    </source>
</evidence>
<dbReference type="GO" id="GO:0042575">
    <property type="term" value="C:DNA polymerase complex"/>
    <property type="evidence" value="ECO:0007669"/>
    <property type="project" value="UniProtKB-ARBA"/>
</dbReference>
<dbReference type="EC" id="2.7.7.49" evidence="1"/>
<dbReference type="Pfam" id="PF00078">
    <property type="entry name" value="RVT_1"/>
    <property type="match status" value="1"/>
</dbReference>
<evidence type="ECO:0000256" key="8">
    <source>
        <dbReference type="SAM" id="MobiDB-lite"/>
    </source>
</evidence>
<dbReference type="KEGG" id="tnl:113501313"/>
<sequence length="1283" mass="145734">MSQIPPLETFDCEGEPASVGLRWEKWKRGLEIFLTATDVSDPKKRKANLLHLGGLTLQEIYHNLPDEQEAEHGGDEYEIAIKKLDEYFSPKQSKIYERHLFRLLKQEPSEKFEKFLVRLRNQGSKCKFVNQEDNIIDQIVEKCSSKDLRKKILTLGDDATLEKIIAQANAIEAVERQLSDYGQASQTSIINKMDVKKNDSEILGCSRCGSIQHTGDSNVCPAKDKQCLKCGFVGHFRSKCRTRASKRKSSILTATNRHPHKRARRSNNDQNRYGNNQDEESQAKTGVNYIFHIDADATMKCNVGGVPIDMIIDSGSKCNILSDKTWNYLKTCRVEARNQICKPDKTFLAYGSDKPLTVIGSFDTDIQIGDQVQSGTFYVVKGGTRDLLGKDTAMSLKVLKLGLGVYQVSDNSFPKIKNIQLHISIDKTVKPVAQPCRRVPIPLEEKINDKIDELVKLDIIEPVKFPSGWVSPIVPVLKPDGDVRVCVDMRCANMAIVRENHPLPTMDQLLPKFKKARVFSKLDIKDAFHQVEISEDSRDITTFITGKGLYRYKRLMFGISCAPEHFQKILERILLPCDGVVNFIDDIVVYGESNSEHDARLNKVLVLFKENNILLNQNKCVFNVKSIKFLGHELSVDGIKPLASYVKVVENFREPSSIEEVQSFLGLINYVNKWIPNMATKSEPLRRLLTLKLGKKAAIGSHWGPEQSQSFKSLKESLSNIHTLGYYDPNDKTTVMADASPVGLGAVLIQSDNNGPRVIAYGNKSLTDVEKRYCQTEKEALALVWAVEHFKIYLFGKESFDLVTDHKPLEVIFGSRSKPCARIERWVLRLQSYNFRVLYKPGRTNIADCLSRLCATNNPQPFEDEHHINQIVQLARPCAIGMDIMTEASLQDNEIKLVKEALSSNNWDPVINIYRIFQTELWTHEGLLLRGTKIVIPLNLRHQVLAAAHEGHPGIGAMKARLRTKVWWPKIDSDAEKMVKSCKGCTLVSAPNPPLPMKRRELPSKPWVDVAIDFLGPLPSGHHLFVIVDYYSRYKEIKVMKTITSVETIKNLKEIFSRLGAPLTITADNGRQFVSEDFQSFCRNLGIHIFYTTPYSPQQNGEVERQNRDILKRLRISQSEKSNWYDDLLLYLTMYNSTPHSTTGKTPSELFFGRQFRDKIPSLSDLEKPSISETNDKDKIMKEKGKEYEDRKRKAGDMDIGIGEKVYVKNMVKENKLSTNFNPTTHTVINSSGPEYNLRNDETGQELRRNIIHLKRTEGEWRVCENMNADSVEINNSSVDSEL</sequence>
<dbReference type="SMART" id="SM00343">
    <property type="entry name" value="ZnF_C2HC"/>
    <property type="match status" value="2"/>
</dbReference>
<dbReference type="GO" id="GO:0003676">
    <property type="term" value="F:nucleic acid binding"/>
    <property type="evidence" value="ECO:0007669"/>
    <property type="project" value="InterPro"/>
</dbReference>
<dbReference type="GO" id="GO:0004519">
    <property type="term" value="F:endonuclease activity"/>
    <property type="evidence" value="ECO:0007669"/>
    <property type="project" value="UniProtKB-KW"/>
</dbReference>
<dbReference type="GeneID" id="113501313"/>
<keyword evidence="3" id="KW-0548">Nucleotidyltransferase</keyword>
<dbReference type="CDD" id="cd09274">
    <property type="entry name" value="RNase_HI_RT_Ty3"/>
    <property type="match status" value="1"/>
</dbReference>
<dbReference type="FunFam" id="1.10.340.70:FF:000004">
    <property type="entry name" value="Retrovirus-related Pol polyprotein from transposon 297-like Protein"/>
    <property type="match status" value="1"/>
</dbReference>
<dbReference type="InterPro" id="IPR036397">
    <property type="entry name" value="RNaseH_sf"/>
</dbReference>
<reference evidence="12" key="1">
    <citation type="submission" date="2025-08" db="UniProtKB">
        <authorList>
            <consortium name="RefSeq"/>
        </authorList>
    </citation>
    <scope>IDENTIFICATION</scope>
</reference>
<dbReference type="PANTHER" id="PTHR37984">
    <property type="entry name" value="PROTEIN CBG26694"/>
    <property type="match status" value="1"/>
</dbReference>
<dbReference type="GO" id="GO:0016787">
    <property type="term" value="F:hydrolase activity"/>
    <property type="evidence" value="ECO:0007669"/>
    <property type="project" value="UniProtKB-KW"/>
</dbReference>
<dbReference type="FunFam" id="3.30.420.10:FF:000063">
    <property type="entry name" value="Retrovirus-related Pol polyprotein from transposon 297-like Protein"/>
    <property type="match status" value="1"/>
</dbReference>
<dbReference type="Proteomes" id="UP000322000">
    <property type="component" value="Chromosome 15"/>
</dbReference>
<dbReference type="Gene3D" id="3.10.10.10">
    <property type="entry name" value="HIV Type 1 Reverse Transcriptase, subunit A, domain 1"/>
    <property type="match status" value="1"/>
</dbReference>
<accession>A0A7E5WDH3</accession>
<feature type="domain" description="Integrase catalytic" evidence="10">
    <location>
        <begin position="1002"/>
        <end position="1155"/>
    </location>
</feature>
<name>A0A7E5WDH3_TRINI</name>
<keyword evidence="7" id="KW-0695">RNA-directed DNA polymerase</keyword>
<dbReference type="Gene3D" id="2.40.70.10">
    <property type="entry name" value="Acid Proteases"/>
    <property type="match status" value="1"/>
</dbReference>
<dbReference type="SUPFAM" id="SSF53098">
    <property type="entry name" value="Ribonuclease H-like"/>
    <property type="match status" value="1"/>
</dbReference>
<dbReference type="Pfam" id="PF17921">
    <property type="entry name" value="Integrase_H2C2"/>
    <property type="match status" value="1"/>
</dbReference>